<dbReference type="GeneTree" id="ENSGT00390000008285"/>
<name>W5MBF2_LEPOC</name>
<dbReference type="InterPro" id="IPR027857">
    <property type="entry name" value="SCRE"/>
</dbReference>
<dbReference type="EMBL" id="AHAT01018341">
    <property type="status" value="NOT_ANNOTATED_CDS"/>
    <property type="molecule type" value="Genomic_DNA"/>
</dbReference>
<dbReference type="AlphaFoldDB" id="W5MBF2"/>
<reference evidence="1" key="3">
    <citation type="submission" date="2025-09" db="UniProtKB">
        <authorList>
            <consortium name="Ensembl"/>
        </authorList>
    </citation>
    <scope>IDENTIFICATION</scope>
</reference>
<evidence type="ECO:0000313" key="1">
    <source>
        <dbReference type="Ensembl" id="ENSLOCP00000005711.1"/>
    </source>
</evidence>
<keyword evidence="2" id="KW-1185">Reference proteome</keyword>
<dbReference type="PANTHER" id="PTHR31408">
    <property type="entry name" value="HYPOTHETICAL PROTEIN LOC689986"/>
    <property type="match status" value="1"/>
</dbReference>
<dbReference type="Ensembl" id="ENSLOCT00000005719.1">
    <property type="protein sequence ID" value="ENSLOCP00000005711.1"/>
    <property type="gene ID" value="ENSLOCG00000004762.1"/>
</dbReference>
<protein>
    <submittedName>
        <fullName evidence="1">Chromosome 1 open reading frame 146</fullName>
    </submittedName>
</protein>
<accession>W5MBF2</accession>
<dbReference type="GO" id="GO:0007130">
    <property type="term" value="P:synaptonemal complex assembly"/>
    <property type="evidence" value="ECO:0007669"/>
    <property type="project" value="InterPro"/>
</dbReference>
<sequence length="162" mass="18435">MNFSLLFQSHETALALSAQQHRVRYSDSVEEGTYIFPLSGIAFMIVDTQECADSPGVSRLFEKIGKFIQVHRNSFLLFSSSLHAQREQEILFRIQQSFLGSKLRIIPVHNVAEMVKSMLTIAKATSKPHVDSVRDRMALARAQIIERSPVWDVLSRLQFGKE</sequence>
<dbReference type="Bgee" id="ENSLOCG00000004762">
    <property type="expression patterns" value="Expressed in pharyngeal gill and 13 other cell types or tissues"/>
</dbReference>
<reference evidence="1" key="2">
    <citation type="submission" date="2025-08" db="UniProtKB">
        <authorList>
            <consortium name="Ensembl"/>
        </authorList>
    </citation>
    <scope>IDENTIFICATION</scope>
</reference>
<dbReference type="EMBL" id="AHAT01018342">
    <property type="status" value="NOT_ANNOTATED_CDS"/>
    <property type="molecule type" value="Genomic_DNA"/>
</dbReference>
<dbReference type="HOGENOM" id="CLU_097019_0_0_1"/>
<evidence type="ECO:0000313" key="2">
    <source>
        <dbReference type="Proteomes" id="UP000018468"/>
    </source>
</evidence>
<dbReference type="PANTHER" id="PTHR31408:SF2">
    <property type="entry name" value="PROTEIN SPO16 HOMOLOG"/>
    <property type="match status" value="1"/>
</dbReference>
<reference evidence="2" key="1">
    <citation type="submission" date="2011-12" db="EMBL/GenBank/DDBJ databases">
        <title>The Draft Genome of Lepisosteus oculatus.</title>
        <authorList>
            <consortium name="The Broad Institute Genome Assembly &amp; Analysis Group"/>
            <consortium name="Computational R&amp;D Group"/>
            <consortium name="and Sequencing Platform"/>
            <person name="Di Palma F."/>
            <person name="Alfoldi J."/>
            <person name="Johnson J."/>
            <person name="Berlin A."/>
            <person name="Gnerre S."/>
            <person name="Jaffe D."/>
            <person name="MacCallum I."/>
            <person name="Young S."/>
            <person name="Walker B.J."/>
            <person name="Lander E.S."/>
            <person name="Lindblad-Toh K."/>
        </authorList>
    </citation>
    <scope>NUCLEOTIDE SEQUENCE [LARGE SCALE GENOMIC DNA]</scope>
</reference>
<organism evidence="1 2">
    <name type="scientific">Lepisosteus oculatus</name>
    <name type="common">Spotted gar</name>
    <dbReference type="NCBI Taxonomy" id="7918"/>
    <lineage>
        <taxon>Eukaryota</taxon>
        <taxon>Metazoa</taxon>
        <taxon>Chordata</taxon>
        <taxon>Craniata</taxon>
        <taxon>Vertebrata</taxon>
        <taxon>Euteleostomi</taxon>
        <taxon>Actinopterygii</taxon>
        <taxon>Neopterygii</taxon>
        <taxon>Holostei</taxon>
        <taxon>Semionotiformes</taxon>
        <taxon>Lepisosteidae</taxon>
        <taxon>Lepisosteus</taxon>
    </lineage>
</organism>
<proteinExistence type="predicted"/>
<dbReference type="Pfam" id="PF15162">
    <property type="entry name" value="SCRE"/>
    <property type="match status" value="1"/>
</dbReference>
<dbReference type="Proteomes" id="UP000018468">
    <property type="component" value="Linkage group LG10"/>
</dbReference>